<dbReference type="GO" id="GO:0004222">
    <property type="term" value="F:metalloendopeptidase activity"/>
    <property type="evidence" value="ECO:0007669"/>
    <property type="project" value="InterPro"/>
</dbReference>
<evidence type="ECO:0000256" key="1">
    <source>
        <dbReference type="SAM" id="SignalP"/>
    </source>
</evidence>
<organism evidence="3 4">
    <name type="scientific">Lophiostoma macrostomum CBS 122681</name>
    <dbReference type="NCBI Taxonomy" id="1314788"/>
    <lineage>
        <taxon>Eukaryota</taxon>
        <taxon>Fungi</taxon>
        <taxon>Dikarya</taxon>
        <taxon>Ascomycota</taxon>
        <taxon>Pezizomycotina</taxon>
        <taxon>Dothideomycetes</taxon>
        <taxon>Pleosporomycetidae</taxon>
        <taxon>Pleosporales</taxon>
        <taxon>Lophiostomataceae</taxon>
        <taxon>Lophiostoma</taxon>
    </lineage>
</organism>
<accession>A0A6A6T318</accession>
<dbReference type="Gene3D" id="3.40.390.10">
    <property type="entry name" value="Collagenase (Catalytic Domain)"/>
    <property type="match status" value="1"/>
</dbReference>
<evidence type="ECO:0000259" key="2">
    <source>
        <dbReference type="Pfam" id="PF01400"/>
    </source>
</evidence>
<dbReference type="Proteomes" id="UP000799324">
    <property type="component" value="Unassembled WGS sequence"/>
</dbReference>
<evidence type="ECO:0000313" key="3">
    <source>
        <dbReference type="EMBL" id="KAF2654469.1"/>
    </source>
</evidence>
<feature type="signal peptide" evidence="1">
    <location>
        <begin position="1"/>
        <end position="17"/>
    </location>
</feature>
<proteinExistence type="predicted"/>
<keyword evidence="4" id="KW-1185">Reference proteome</keyword>
<reference evidence="3" key="1">
    <citation type="journal article" date="2020" name="Stud. Mycol.">
        <title>101 Dothideomycetes genomes: a test case for predicting lifestyles and emergence of pathogens.</title>
        <authorList>
            <person name="Haridas S."/>
            <person name="Albert R."/>
            <person name="Binder M."/>
            <person name="Bloem J."/>
            <person name="Labutti K."/>
            <person name="Salamov A."/>
            <person name="Andreopoulos B."/>
            <person name="Baker S."/>
            <person name="Barry K."/>
            <person name="Bills G."/>
            <person name="Bluhm B."/>
            <person name="Cannon C."/>
            <person name="Castanera R."/>
            <person name="Culley D."/>
            <person name="Daum C."/>
            <person name="Ezra D."/>
            <person name="Gonzalez J."/>
            <person name="Henrissat B."/>
            <person name="Kuo A."/>
            <person name="Liang C."/>
            <person name="Lipzen A."/>
            <person name="Lutzoni F."/>
            <person name="Magnuson J."/>
            <person name="Mondo S."/>
            <person name="Nolan M."/>
            <person name="Ohm R."/>
            <person name="Pangilinan J."/>
            <person name="Park H.-J."/>
            <person name="Ramirez L."/>
            <person name="Alfaro M."/>
            <person name="Sun H."/>
            <person name="Tritt A."/>
            <person name="Yoshinaga Y."/>
            <person name="Zwiers L.-H."/>
            <person name="Turgeon B."/>
            <person name="Goodwin S."/>
            <person name="Spatafora J."/>
            <person name="Crous P."/>
            <person name="Grigoriev I."/>
        </authorList>
    </citation>
    <scope>NUCLEOTIDE SEQUENCE</scope>
    <source>
        <strain evidence="3">CBS 122681</strain>
    </source>
</reference>
<dbReference type="Pfam" id="PF01400">
    <property type="entry name" value="Astacin"/>
    <property type="match status" value="1"/>
</dbReference>
<evidence type="ECO:0000313" key="4">
    <source>
        <dbReference type="Proteomes" id="UP000799324"/>
    </source>
</evidence>
<dbReference type="AlphaFoldDB" id="A0A6A6T318"/>
<feature type="domain" description="Peptidase M12A" evidence="2">
    <location>
        <begin position="187"/>
        <end position="215"/>
    </location>
</feature>
<dbReference type="OrthoDB" id="291007at2759"/>
<dbReference type="InterPro" id="IPR001506">
    <property type="entry name" value="Peptidase_M12A"/>
</dbReference>
<feature type="chain" id="PRO_5025472295" description="Peptidase M12A domain-containing protein" evidence="1">
    <location>
        <begin position="18"/>
        <end position="345"/>
    </location>
</feature>
<protein>
    <recommendedName>
        <fullName evidence="2">Peptidase M12A domain-containing protein</fullName>
    </recommendedName>
</protein>
<dbReference type="SUPFAM" id="SSF55486">
    <property type="entry name" value="Metalloproteases ('zincins'), catalytic domain"/>
    <property type="match status" value="1"/>
</dbReference>
<dbReference type="GO" id="GO:0006508">
    <property type="term" value="P:proteolysis"/>
    <property type="evidence" value="ECO:0007669"/>
    <property type="project" value="InterPro"/>
</dbReference>
<dbReference type="PANTHER" id="PTHR10127">
    <property type="entry name" value="DISCOIDIN, CUB, EGF, LAMININ , AND ZINC METALLOPROTEASE DOMAIN CONTAINING"/>
    <property type="match status" value="1"/>
</dbReference>
<keyword evidence="1" id="KW-0732">Signal</keyword>
<dbReference type="PANTHER" id="PTHR10127:SF850">
    <property type="entry name" value="METALLOENDOPEPTIDASE"/>
    <property type="match status" value="1"/>
</dbReference>
<gene>
    <name evidence="3" type="ORF">K491DRAFT_717073</name>
</gene>
<sequence>MQLVSLISLVFVAASVACPLTPRNSTVQVSQRTVGPQHRWAHHFNNEQQTFYKWPANENGVSDIKYCFHDGETLLAVRHQVERAWGIWKDALGGDWGSHNGHRLDFHELKQDAGWSQTCYKYEGRKGWKEWNPDVPADTLEIRLTTTDTPVRHMFTSYAYTPPQFIDVKKGTNNHMQIVRDAYDWEIAHELGHVLGLDHEHQRPDRNFNVYFNCEALAGYAEVKRLANDDGIEMGDVCENHELWDKYKDRAPLFMPNDFATDMFPWEITSGSYDPYSIMHYYSSTYAQRNNECVHELDKTACPLMKYRTGELGPNAPMDYITPNKKPSLRDIEGIKALYKWGSVD</sequence>
<name>A0A6A6T318_9PLEO</name>
<dbReference type="EMBL" id="MU004363">
    <property type="protein sequence ID" value="KAF2654469.1"/>
    <property type="molecule type" value="Genomic_DNA"/>
</dbReference>
<dbReference type="InterPro" id="IPR024079">
    <property type="entry name" value="MetalloPept_cat_dom_sf"/>
</dbReference>